<comment type="caution">
    <text evidence="1">The sequence shown here is derived from an EMBL/GenBank/DDBJ whole genome shotgun (WGS) entry which is preliminary data.</text>
</comment>
<evidence type="ECO:0000313" key="2">
    <source>
        <dbReference type="Proteomes" id="UP001202281"/>
    </source>
</evidence>
<organism evidence="1 2">
    <name type="scientific">Novosphingobium beihaiensis</name>
    <dbReference type="NCBI Taxonomy" id="2930389"/>
    <lineage>
        <taxon>Bacteria</taxon>
        <taxon>Pseudomonadati</taxon>
        <taxon>Pseudomonadota</taxon>
        <taxon>Alphaproteobacteria</taxon>
        <taxon>Sphingomonadales</taxon>
        <taxon>Sphingomonadaceae</taxon>
        <taxon>Novosphingobium</taxon>
    </lineage>
</organism>
<dbReference type="EMBL" id="JALHLG010000005">
    <property type="protein sequence ID" value="MCJ2186305.1"/>
    <property type="molecule type" value="Genomic_DNA"/>
</dbReference>
<evidence type="ECO:0008006" key="3">
    <source>
        <dbReference type="Google" id="ProtNLM"/>
    </source>
</evidence>
<accession>A0ABT0BMM9</accession>
<gene>
    <name evidence="1" type="ORF">MTR66_05675</name>
</gene>
<dbReference type="RefSeq" id="WP_243918629.1">
    <property type="nucleotide sequence ID" value="NZ_JALHLG010000005.1"/>
</dbReference>
<dbReference type="Proteomes" id="UP001202281">
    <property type="component" value="Unassembled WGS sequence"/>
</dbReference>
<evidence type="ECO:0000313" key="1">
    <source>
        <dbReference type="EMBL" id="MCJ2186305.1"/>
    </source>
</evidence>
<name>A0ABT0BMM9_9SPHN</name>
<sequence>MSDNIPSVKVAADGHEDALIQSLPAVSRLALAYAPASARLPTLALFALDTRLAGLLRHSREPMLAQLRLSWWRESLGREHNEWPEGEPLLAALRSWNGKHKALTALVDGWEALTGPAPLPGDALRTMAQGRAEAFAGLAHALDREKESRAAYRLGQQWGLADLAVRLGNAQEREAALTLAGAENSGGRPRVSRALRPLLVLQGLARRRLDKGSEAAALSPAAMLKALRLGLLGV</sequence>
<keyword evidence="2" id="KW-1185">Reference proteome</keyword>
<protein>
    <recommendedName>
        <fullName evidence="3">Phytoene synthase</fullName>
    </recommendedName>
</protein>
<proteinExistence type="predicted"/>
<reference evidence="1 2" key="1">
    <citation type="submission" date="2022-04" db="EMBL/GenBank/DDBJ databases">
        <title>Identification of a novel bacterium isolated from mangrove sediments.</title>
        <authorList>
            <person name="Pan X."/>
        </authorList>
    </citation>
    <scope>NUCLEOTIDE SEQUENCE [LARGE SCALE GENOMIC DNA]</scope>
    <source>
        <strain evidence="1 2">B2638</strain>
    </source>
</reference>